<dbReference type="EMBL" id="BSXU01000833">
    <property type="protein sequence ID" value="GMG21888.1"/>
    <property type="molecule type" value="Genomic_DNA"/>
</dbReference>
<comment type="caution">
    <text evidence="1">The sequence shown here is derived from an EMBL/GenBank/DDBJ whole genome shotgun (WGS) entry which is preliminary data.</text>
</comment>
<sequence length="67" mass="7473">MVWLDGCFDMGNRITDGVIKCHTEFEMDLNGASHGFFGLSGNTDTSNLFGDSEIGRILNPNEWFNNN</sequence>
<proteinExistence type="predicted"/>
<reference evidence="1" key="1">
    <citation type="submission" date="2023-04" db="EMBL/GenBank/DDBJ databases">
        <title>Ambrosiozyma monospora NBRC 1965.</title>
        <authorList>
            <person name="Ichikawa N."/>
            <person name="Sato H."/>
            <person name="Tonouchi N."/>
        </authorList>
    </citation>
    <scope>NUCLEOTIDE SEQUENCE</scope>
    <source>
        <strain evidence="1">NBRC 1965</strain>
    </source>
</reference>
<protein>
    <submittedName>
        <fullName evidence="1">Unnamed protein product</fullName>
    </submittedName>
</protein>
<evidence type="ECO:0000313" key="2">
    <source>
        <dbReference type="Proteomes" id="UP001165063"/>
    </source>
</evidence>
<name>A0A9W6YWQ6_AMBMO</name>
<evidence type="ECO:0000313" key="1">
    <source>
        <dbReference type="EMBL" id="GMG21888.1"/>
    </source>
</evidence>
<dbReference type="Proteomes" id="UP001165063">
    <property type="component" value="Unassembled WGS sequence"/>
</dbReference>
<accession>A0A9W6YWQ6</accession>
<dbReference type="AlphaFoldDB" id="A0A9W6YWQ6"/>
<keyword evidence="2" id="KW-1185">Reference proteome</keyword>
<gene>
    <name evidence="1" type="ORF">Amon01_000232300</name>
</gene>
<organism evidence="1 2">
    <name type="scientific">Ambrosiozyma monospora</name>
    <name type="common">Yeast</name>
    <name type="synonym">Endomycopsis monosporus</name>
    <dbReference type="NCBI Taxonomy" id="43982"/>
    <lineage>
        <taxon>Eukaryota</taxon>
        <taxon>Fungi</taxon>
        <taxon>Dikarya</taxon>
        <taxon>Ascomycota</taxon>
        <taxon>Saccharomycotina</taxon>
        <taxon>Pichiomycetes</taxon>
        <taxon>Pichiales</taxon>
        <taxon>Pichiaceae</taxon>
        <taxon>Ambrosiozyma</taxon>
    </lineage>
</organism>